<evidence type="ECO:0000313" key="2">
    <source>
        <dbReference type="EMBL" id="CAL8079647.1"/>
    </source>
</evidence>
<feature type="compositionally biased region" description="Basic and acidic residues" evidence="1">
    <location>
        <begin position="475"/>
        <end position="487"/>
    </location>
</feature>
<feature type="compositionally biased region" description="Polar residues" evidence="1">
    <location>
        <begin position="816"/>
        <end position="830"/>
    </location>
</feature>
<proteinExistence type="predicted"/>
<feature type="compositionally biased region" description="Polar residues" evidence="1">
    <location>
        <begin position="212"/>
        <end position="223"/>
    </location>
</feature>
<gene>
    <name evidence="2" type="ORF">ODALV1_LOCUS4426</name>
</gene>
<feature type="compositionally biased region" description="Polar residues" evidence="1">
    <location>
        <begin position="540"/>
        <end position="571"/>
    </location>
</feature>
<sequence>MSGDENGRVLETPDVSLGSLCQNTSGEQLEDIAFELMYESPAVSALSFGEVEGDASASSVNLRSTSTRILWPPQGTDVIASSFDSLSLIDIDEVMGEIDEYTWLTTSSVDVTMGFSEDDRSYLDTGLMNLRYSLLNIVSADLNDALRKADEYPSNDGCPLLSNAEGEFAQGTAAIRPSLRRQPQVGNPLTGAGPPRLQSLDGSISGDEETHVTSVSRGGNDFESITINSPVRSFGGTLHHVRSHGSPMELMNTGEFNSSVSSLASMHSRNEPGFEPQSALNDIDYNRATIFASELSENMSNLNPMGSTPYKQTQREDLIRGSGSYTIKLHKNRDYGYPLGALAKGIPSPINVPPTRVAPSQTLVRHGVEGQRIIDRSSHPANRDPRASPSYVVETHGNHDYGEPGSSTIGGVPPPPSVHAGRWSPSYTIVRGGTEPSAMERYTNIMTTEALSPISRVHAPTATFSPRRQVMRDFDEGGNRVSPRDLHNLTYCEDPSMEDGPHSREIDSRTYTRSKKNRMSIGPTLNMLNTTMELPPRRTNPASPSRQLNTTISLSPDHNRQSAGSGTQGINLNETFDAEDVEVPVEGEIIDRSRVVKRNVSYVVRREEEASNNNTVNVSTSSAPVDLNNTYTYGDGDVDVCQISTNNSMEGLNSRAESQMRRLALESSPSQGVIRGRFSDQSDRVMRQIEDARTIGRTLSTDTYSLAQSSESTSSDLSSPMDTQGYEDLQANEAVRRSMPNLASRAASGIRTHLGFPQTGGGQLRKKEYMVSDSRLTRLGSNEGPRLSVMTSDRRNVGFSRGSITSGSSSSRATDRNYSNPSLNRATGSSAGIAYPPQNSELRRETSAGGRPPNTIAAARGTSGLQGPRYVGPASGIARPPRSSGIPTARGIGPPRSGLPVPSYRTQSRFAGGIPSRSAAPGLLRSSIAQRQTDPAKSKDWQDGCY</sequence>
<feature type="compositionally biased region" description="Low complexity" evidence="1">
    <location>
        <begin position="705"/>
        <end position="719"/>
    </location>
</feature>
<feature type="region of interest" description="Disordered" evidence="1">
    <location>
        <begin position="777"/>
        <end position="946"/>
    </location>
</feature>
<dbReference type="EMBL" id="CAXLJM020000013">
    <property type="protein sequence ID" value="CAL8079647.1"/>
    <property type="molecule type" value="Genomic_DNA"/>
</dbReference>
<feature type="compositionally biased region" description="Low complexity" evidence="1">
    <location>
        <begin position="800"/>
        <end position="812"/>
    </location>
</feature>
<reference evidence="2 3" key="1">
    <citation type="submission" date="2024-08" db="EMBL/GenBank/DDBJ databases">
        <authorList>
            <person name="Cucini C."/>
            <person name="Frati F."/>
        </authorList>
    </citation>
    <scope>NUCLEOTIDE SEQUENCE [LARGE SCALE GENOMIC DNA]</scope>
</reference>
<feature type="region of interest" description="Disordered" evidence="1">
    <location>
        <begin position="702"/>
        <end position="723"/>
    </location>
</feature>
<evidence type="ECO:0000256" key="1">
    <source>
        <dbReference type="SAM" id="MobiDB-lite"/>
    </source>
</evidence>
<feature type="compositionally biased region" description="Basic and acidic residues" evidence="1">
    <location>
        <begin position="934"/>
        <end position="946"/>
    </location>
</feature>
<feature type="region of interest" description="Disordered" evidence="1">
    <location>
        <begin position="178"/>
        <end position="223"/>
    </location>
</feature>
<feature type="region of interest" description="Disordered" evidence="1">
    <location>
        <begin position="372"/>
        <end position="424"/>
    </location>
</feature>
<protein>
    <submittedName>
        <fullName evidence="2">Uncharacterized protein</fullName>
    </submittedName>
</protein>
<organism evidence="2 3">
    <name type="scientific">Orchesella dallaii</name>
    <dbReference type="NCBI Taxonomy" id="48710"/>
    <lineage>
        <taxon>Eukaryota</taxon>
        <taxon>Metazoa</taxon>
        <taxon>Ecdysozoa</taxon>
        <taxon>Arthropoda</taxon>
        <taxon>Hexapoda</taxon>
        <taxon>Collembola</taxon>
        <taxon>Entomobryomorpha</taxon>
        <taxon>Entomobryoidea</taxon>
        <taxon>Orchesellidae</taxon>
        <taxon>Orchesellinae</taxon>
        <taxon>Orchesella</taxon>
    </lineage>
</organism>
<keyword evidence="3" id="KW-1185">Reference proteome</keyword>
<feature type="region of interest" description="Disordered" evidence="1">
    <location>
        <begin position="530"/>
        <end position="571"/>
    </location>
</feature>
<evidence type="ECO:0000313" key="3">
    <source>
        <dbReference type="Proteomes" id="UP001642540"/>
    </source>
</evidence>
<feature type="region of interest" description="Disordered" evidence="1">
    <location>
        <begin position="475"/>
        <end position="505"/>
    </location>
</feature>
<accession>A0ABP1PW49</accession>
<comment type="caution">
    <text evidence="2">The sequence shown here is derived from an EMBL/GenBank/DDBJ whole genome shotgun (WGS) entry which is preliminary data.</text>
</comment>
<dbReference type="Proteomes" id="UP001642540">
    <property type="component" value="Unassembled WGS sequence"/>
</dbReference>
<name>A0ABP1PW49_9HEXA</name>
<feature type="compositionally biased region" description="Basic and acidic residues" evidence="1">
    <location>
        <begin position="372"/>
        <end position="386"/>
    </location>
</feature>